<dbReference type="Proteomes" id="UP000324222">
    <property type="component" value="Unassembled WGS sequence"/>
</dbReference>
<reference evidence="1 2" key="1">
    <citation type="submission" date="2019-05" db="EMBL/GenBank/DDBJ databases">
        <title>Another draft genome of Portunus trituberculatus and its Hox gene families provides insights of decapod evolution.</title>
        <authorList>
            <person name="Jeong J.-H."/>
            <person name="Song I."/>
            <person name="Kim S."/>
            <person name="Choi T."/>
            <person name="Kim D."/>
            <person name="Ryu S."/>
            <person name="Kim W."/>
        </authorList>
    </citation>
    <scope>NUCLEOTIDE SEQUENCE [LARGE SCALE GENOMIC DNA]</scope>
    <source>
        <tissue evidence="1">Muscle</tissue>
    </source>
</reference>
<comment type="caution">
    <text evidence="1">The sequence shown here is derived from an EMBL/GenBank/DDBJ whole genome shotgun (WGS) entry which is preliminary data.</text>
</comment>
<organism evidence="1 2">
    <name type="scientific">Portunus trituberculatus</name>
    <name type="common">Swimming crab</name>
    <name type="synonym">Neptunus trituberculatus</name>
    <dbReference type="NCBI Taxonomy" id="210409"/>
    <lineage>
        <taxon>Eukaryota</taxon>
        <taxon>Metazoa</taxon>
        <taxon>Ecdysozoa</taxon>
        <taxon>Arthropoda</taxon>
        <taxon>Crustacea</taxon>
        <taxon>Multicrustacea</taxon>
        <taxon>Malacostraca</taxon>
        <taxon>Eumalacostraca</taxon>
        <taxon>Eucarida</taxon>
        <taxon>Decapoda</taxon>
        <taxon>Pleocyemata</taxon>
        <taxon>Brachyura</taxon>
        <taxon>Eubrachyura</taxon>
        <taxon>Portunoidea</taxon>
        <taxon>Portunidae</taxon>
        <taxon>Portuninae</taxon>
        <taxon>Portunus</taxon>
    </lineage>
</organism>
<evidence type="ECO:0000313" key="1">
    <source>
        <dbReference type="EMBL" id="MPD04944.1"/>
    </source>
</evidence>
<keyword evidence="2" id="KW-1185">Reference proteome</keyword>
<protein>
    <submittedName>
        <fullName evidence="1">Uncharacterized protein</fullName>
    </submittedName>
</protein>
<proteinExistence type="predicted"/>
<sequence length="89" mass="10799">MWPCERMLPEKGKCPSYWRPDQEVERVMCCEWREPEAFRVERYTFPRWQWQAAVLEWLQGIPGLRLRLPPHLTALQFREAGTRCSHDPE</sequence>
<dbReference type="EMBL" id="VSRR010143627">
    <property type="protein sequence ID" value="MPD04944.1"/>
    <property type="molecule type" value="Genomic_DNA"/>
</dbReference>
<name>A0A5B7KDU6_PORTR</name>
<dbReference type="AlphaFoldDB" id="A0A5B7KDU6"/>
<accession>A0A5B7KDU6</accession>
<gene>
    <name evidence="1" type="ORF">E2C01_100658</name>
</gene>
<evidence type="ECO:0000313" key="2">
    <source>
        <dbReference type="Proteomes" id="UP000324222"/>
    </source>
</evidence>